<dbReference type="AlphaFoldDB" id="A0A1S8CMZ3"/>
<evidence type="ECO:0000259" key="2">
    <source>
        <dbReference type="SMART" id="SM00421"/>
    </source>
</evidence>
<evidence type="ECO:0000313" key="3">
    <source>
        <dbReference type="EMBL" id="OMQ25761.1"/>
    </source>
</evidence>
<evidence type="ECO:0000313" key="4">
    <source>
        <dbReference type="Proteomes" id="UP000216021"/>
    </source>
</evidence>
<dbReference type="STRING" id="2034155.BMI79_05525"/>
<protein>
    <submittedName>
        <fullName evidence="3">Helix-turn-helix transcriptional regulator</fullName>
    </submittedName>
</protein>
<comment type="caution">
    <text evidence="3">The sequence shown here is derived from an EMBL/GenBank/DDBJ whole genome shotgun (WGS) entry which is preliminary data.</text>
</comment>
<dbReference type="Gene3D" id="3.40.50.2300">
    <property type="match status" value="1"/>
</dbReference>
<evidence type="ECO:0000256" key="1">
    <source>
        <dbReference type="ARBA" id="ARBA00023125"/>
    </source>
</evidence>
<dbReference type="EMBL" id="MOXD01000002">
    <property type="protein sequence ID" value="OMQ25761.1"/>
    <property type="molecule type" value="Genomic_DNA"/>
</dbReference>
<keyword evidence="1" id="KW-0238">DNA-binding</keyword>
<dbReference type="Pfam" id="PF00196">
    <property type="entry name" value="GerE"/>
    <property type="match status" value="1"/>
</dbReference>
<dbReference type="InterPro" id="IPR016032">
    <property type="entry name" value="Sig_transdc_resp-reg_C-effctor"/>
</dbReference>
<dbReference type="OrthoDB" id="6497243at2"/>
<organism evidence="3 4">
    <name type="scientific">Serratia oryzae</name>
    <dbReference type="NCBI Taxonomy" id="2034155"/>
    <lineage>
        <taxon>Bacteria</taxon>
        <taxon>Pseudomonadati</taxon>
        <taxon>Pseudomonadota</taxon>
        <taxon>Gammaproteobacteria</taxon>
        <taxon>Enterobacterales</taxon>
        <taxon>Yersiniaceae</taxon>
        <taxon>Serratia</taxon>
    </lineage>
</organism>
<dbReference type="GO" id="GO:0003677">
    <property type="term" value="F:DNA binding"/>
    <property type="evidence" value="ECO:0007669"/>
    <property type="project" value="UniProtKB-KW"/>
</dbReference>
<name>A0A1S8CMZ3_9GAMM</name>
<feature type="domain" description="HTH luxR-type" evidence="2">
    <location>
        <begin position="146"/>
        <end position="202"/>
    </location>
</feature>
<accession>A0A1S8CMZ3</accession>
<gene>
    <name evidence="3" type="ORF">BMI79_05525</name>
</gene>
<sequence length="212" mass="24179">MSKVIYEGDFIFFDPSPLVRKGLQTLIDPAYTRTFNFQHLKEIGVALDSNEKQTVIMELYSHSENLYDVIQFILTARVFWPEAAFVIFTDITHPGILAILAMEPHLSLVSKRDALDCLPTAISAARDMQGYRSPSIQSQLPLGEPIQPLSHSEWRILALMTGGADPQRIAQVTQRSYKTVSTHKLNIMRKLQLNQADFMRLILVFRTRYTPL</sequence>
<dbReference type="InterPro" id="IPR000792">
    <property type="entry name" value="Tscrpt_reg_LuxR_C"/>
</dbReference>
<keyword evidence="4" id="KW-1185">Reference proteome</keyword>
<dbReference type="SMART" id="SM00421">
    <property type="entry name" value="HTH_LUXR"/>
    <property type="match status" value="1"/>
</dbReference>
<dbReference type="Proteomes" id="UP000216021">
    <property type="component" value="Unassembled WGS sequence"/>
</dbReference>
<dbReference type="PRINTS" id="PR00038">
    <property type="entry name" value="HTHLUXR"/>
</dbReference>
<dbReference type="GO" id="GO:0006355">
    <property type="term" value="P:regulation of DNA-templated transcription"/>
    <property type="evidence" value="ECO:0007669"/>
    <property type="project" value="InterPro"/>
</dbReference>
<dbReference type="RefSeq" id="WP_076941157.1">
    <property type="nucleotide sequence ID" value="NZ_MOXD01000002.1"/>
</dbReference>
<proteinExistence type="predicted"/>
<dbReference type="SUPFAM" id="SSF46894">
    <property type="entry name" value="C-terminal effector domain of the bipartite response regulators"/>
    <property type="match status" value="1"/>
</dbReference>
<reference evidence="3 4" key="1">
    <citation type="submission" date="2016-11" db="EMBL/GenBank/DDBJ databases">
        <title>Rahnella oryzae sp. nov., isolated from rice root.</title>
        <authorList>
            <person name="Zhang X.-X."/>
            <person name="Zhang J."/>
        </authorList>
    </citation>
    <scope>NUCLEOTIDE SEQUENCE [LARGE SCALE GENOMIC DNA]</scope>
    <source>
        <strain evidence="3 4">J11-6</strain>
    </source>
</reference>